<dbReference type="AlphaFoldDB" id="A0A7X2Z0B8"/>
<accession>A0A7X2Z0B8</accession>
<dbReference type="PROSITE" id="PS51257">
    <property type="entry name" value="PROKAR_LIPOPROTEIN"/>
    <property type="match status" value="1"/>
</dbReference>
<sequence>MKHTTIIVQALLISMGCAVLLAAVSWLSGEAGKGVPANAALLDKHEQPVELNHDNLVDELIAWELLVPVAKVELSGSVLSLDFRITEGAEQPDRLYQGLAQAIDRAFADTSNVHRLLVRFIAEDRWLGNKYLLLAADVRRGEWPKDALEELRTRGNRELSHELKRWFRVTETSLWKTMIRK</sequence>
<keyword evidence="1" id="KW-0812">Transmembrane</keyword>
<gene>
    <name evidence="2" type="ORF">GNP95_06760</name>
</gene>
<organism evidence="2 3">
    <name type="scientific">Paenibacillus woosongensis</name>
    <dbReference type="NCBI Taxonomy" id="307580"/>
    <lineage>
        <taxon>Bacteria</taxon>
        <taxon>Bacillati</taxon>
        <taxon>Bacillota</taxon>
        <taxon>Bacilli</taxon>
        <taxon>Bacillales</taxon>
        <taxon>Paenibacillaceae</taxon>
        <taxon>Paenibacillus</taxon>
    </lineage>
</organism>
<keyword evidence="1" id="KW-0472">Membrane</keyword>
<dbReference type="RefSeq" id="WP_155610130.1">
    <property type="nucleotide sequence ID" value="NZ_WNZW01000002.1"/>
</dbReference>
<evidence type="ECO:0000256" key="1">
    <source>
        <dbReference type="SAM" id="Phobius"/>
    </source>
</evidence>
<comment type="caution">
    <text evidence="2">The sequence shown here is derived from an EMBL/GenBank/DDBJ whole genome shotgun (WGS) entry which is preliminary data.</text>
</comment>
<dbReference type="OrthoDB" id="2678813at2"/>
<reference evidence="2 3" key="1">
    <citation type="submission" date="2019-11" db="EMBL/GenBank/DDBJ databases">
        <title>Draft genome sequences of five Paenibacillus species of dairy origin.</title>
        <authorList>
            <person name="Olajide A.M."/>
            <person name="Chen S."/>
            <person name="Lapointe G."/>
        </authorList>
    </citation>
    <scope>NUCLEOTIDE SEQUENCE [LARGE SCALE GENOMIC DNA]</scope>
    <source>
        <strain evidence="2 3">12CR55</strain>
    </source>
</reference>
<evidence type="ECO:0000313" key="3">
    <source>
        <dbReference type="Proteomes" id="UP000447876"/>
    </source>
</evidence>
<dbReference type="Proteomes" id="UP000447876">
    <property type="component" value="Unassembled WGS sequence"/>
</dbReference>
<feature type="transmembrane region" description="Helical" evidence="1">
    <location>
        <begin position="6"/>
        <end position="27"/>
    </location>
</feature>
<proteinExistence type="predicted"/>
<keyword evidence="1" id="KW-1133">Transmembrane helix</keyword>
<evidence type="ECO:0000313" key="2">
    <source>
        <dbReference type="EMBL" id="MUG44693.1"/>
    </source>
</evidence>
<dbReference type="EMBL" id="WNZW01000002">
    <property type="protein sequence ID" value="MUG44693.1"/>
    <property type="molecule type" value="Genomic_DNA"/>
</dbReference>
<name>A0A7X2Z0B8_9BACL</name>
<protein>
    <submittedName>
        <fullName evidence="2">Uncharacterized protein</fullName>
    </submittedName>
</protein>